<evidence type="ECO:0000256" key="3">
    <source>
        <dbReference type="ARBA" id="ARBA00022490"/>
    </source>
</evidence>
<dbReference type="EMBL" id="CP092365">
    <property type="protein sequence ID" value="ULN52950.1"/>
    <property type="molecule type" value="Genomic_DNA"/>
</dbReference>
<evidence type="ECO:0000313" key="6">
    <source>
        <dbReference type="Proteomes" id="UP001055200"/>
    </source>
</evidence>
<dbReference type="Pfam" id="PF14011">
    <property type="entry name" value="ESX-1_EspG"/>
    <property type="match status" value="1"/>
</dbReference>
<keyword evidence="6" id="KW-1185">Reference proteome</keyword>
<accession>A0ABY3U2Y9</accession>
<sequence>MSQHQAVEVTTEQAWFLADLLRAGTYPWKLAITTPYADPGDHAAVAQRCTEELTGQGIVDARGHVLPVVADAIRTTCRSRQRLEWLTVIDQDQILRGVLARADTSGEAVVALRHAQMVTFTPLHIDSGLALVPVVTAGLDDQPPARFTEFSLPMEVGVALDKRIAAGADIVAELVDLGVPESDAQVMEIARIGDHPFTEITAQETSNGSSRATDVGVTVINTEIGRILVSTAADEPRAGGESVFAPAEPLAVAVALRELTDRLPERNWFPDENLTI</sequence>
<dbReference type="Proteomes" id="UP001055200">
    <property type="component" value="Chromosome"/>
</dbReference>
<evidence type="ECO:0000256" key="4">
    <source>
        <dbReference type="ARBA" id="ARBA00023186"/>
    </source>
</evidence>
<organism evidence="5 6">
    <name type="scientific">Mycolicibacillus parakoreensis</name>
    <dbReference type="NCBI Taxonomy" id="1069221"/>
    <lineage>
        <taxon>Bacteria</taxon>
        <taxon>Bacillati</taxon>
        <taxon>Actinomycetota</taxon>
        <taxon>Actinomycetes</taxon>
        <taxon>Mycobacteriales</taxon>
        <taxon>Mycobacteriaceae</taxon>
        <taxon>Mycolicibacillus</taxon>
    </lineage>
</organism>
<keyword evidence="4" id="KW-0143">Chaperone</keyword>
<gene>
    <name evidence="5" type="ORF">MIU77_00715</name>
</gene>
<evidence type="ECO:0000256" key="1">
    <source>
        <dbReference type="ARBA" id="ARBA00004496"/>
    </source>
</evidence>
<keyword evidence="3" id="KW-0963">Cytoplasm</keyword>
<comment type="subcellular location">
    <subcellularLocation>
        <location evidence="1">Cytoplasm</location>
    </subcellularLocation>
</comment>
<reference evidence="5" key="1">
    <citation type="submission" date="2022-08" db="EMBL/GenBank/DDBJ databases">
        <title>Complete genome sequence of 14 non-tuberculosis mycobacteria type-strains.</title>
        <authorList>
            <person name="Igarashi Y."/>
            <person name="Osugi A."/>
            <person name="Mitarai S."/>
        </authorList>
    </citation>
    <scope>NUCLEOTIDE SEQUENCE</scope>
    <source>
        <strain evidence="5">DSM 45575</strain>
    </source>
</reference>
<evidence type="ECO:0000256" key="2">
    <source>
        <dbReference type="ARBA" id="ARBA00006411"/>
    </source>
</evidence>
<proteinExistence type="inferred from homology"/>
<protein>
    <submittedName>
        <fullName evidence="5">ESX secretion-associated protein EspG</fullName>
    </submittedName>
</protein>
<name>A0ABY3U2Y9_9MYCO</name>
<evidence type="ECO:0000313" key="5">
    <source>
        <dbReference type="EMBL" id="ULN52950.1"/>
    </source>
</evidence>
<dbReference type="InterPro" id="IPR025734">
    <property type="entry name" value="EspG"/>
</dbReference>
<comment type="similarity">
    <text evidence="2">Belongs to the EspG family.</text>
</comment>
<dbReference type="RefSeq" id="WP_240171209.1">
    <property type="nucleotide sequence ID" value="NZ_CP092365.1"/>
</dbReference>